<evidence type="ECO:0000313" key="3">
    <source>
        <dbReference type="WBParaSite" id="SMUV_0000351301-mRNA-1"/>
    </source>
</evidence>
<protein>
    <submittedName>
        <fullName evidence="3">Uncharacterized protein</fullName>
    </submittedName>
</protein>
<evidence type="ECO:0000313" key="2">
    <source>
        <dbReference type="Proteomes" id="UP000046393"/>
    </source>
</evidence>
<feature type="compositionally biased region" description="Basic residues" evidence="1">
    <location>
        <begin position="1"/>
        <end position="12"/>
    </location>
</feature>
<keyword evidence="2" id="KW-1185">Reference proteome</keyword>
<dbReference type="WBParaSite" id="SMUV_0000351301-mRNA-1">
    <property type="protein sequence ID" value="SMUV_0000351301-mRNA-1"/>
    <property type="gene ID" value="SMUV_0000351301"/>
</dbReference>
<proteinExistence type="predicted"/>
<dbReference type="Proteomes" id="UP000046393">
    <property type="component" value="Unplaced"/>
</dbReference>
<feature type="compositionally biased region" description="Basic and acidic residues" evidence="1">
    <location>
        <begin position="13"/>
        <end position="28"/>
    </location>
</feature>
<name>A0A0N5AGP8_9BILA</name>
<dbReference type="AlphaFoldDB" id="A0A0N5AGP8"/>
<evidence type="ECO:0000256" key="1">
    <source>
        <dbReference type="SAM" id="MobiDB-lite"/>
    </source>
</evidence>
<organism evidence="2 3">
    <name type="scientific">Syphacia muris</name>
    <dbReference type="NCBI Taxonomy" id="451379"/>
    <lineage>
        <taxon>Eukaryota</taxon>
        <taxon>Metazoa</taxon>
        <taxon>Ecdysozoa</taxon>
        <taxon>Nematoda</taxon>
        <taxon>Chromadorea</taxon>
        <taxon>Rhabditida</taxon>
        <taxon>Spirurina</taxon>
        <taxon>Oxyuridomorpha</taxon>
        <taxon>Oxyuroidea</taxon>
        <taxon>Oxyuridae</taxon>
        <taxon>Syphacia</taxon>
    </lineage>
</organism>
<reference evidence="3" key="1">
    <citation type="submission" date="2017-02" db="UniProtKB">
        <authorList>
            <consortium name="WormBaseParasite"/>
        </authorList>
    </citation>
    <scope>IDENTIFICATION</scope>
</reference>
<feature type="region of interest" description="Disordered" evidence="1">
    <location>
        <begin position="1"/>
        <end position="28"/>
    </location>
</feature>
<accession>A0A0N5AGP8</accession>
<sequence>MAKSKSKSKKKKYFDIENKHEEDKGDDGKQLRCVVSGGCLMLFWLMDDEKNLYDDGEEERDGRKTLKGYKAVIARAAAAAAAAGARARAEARAGGVGAAAAVLVVER</sequence>